<evidence type="ECO:0000313" key="1">
    <source>
        <dbReference type="EMBL" id="NNG41035.1"/>
    </source>
</evidence>
<name>A0A849AKU6_9MICO</name>
<sequence>MRTLDLLGSDAIDTDGRSLGWVHDLRLESGAAPTQDSGEPAFVIAALVVGPVGFAHRLGFGRGQMAGPWPLTWFFHRLAARSSIVPWSDVVEIEPGRVTIRVERERDEAGGEPA</sequence>
<dbReference type="EMBL" id="JABENB010000003">
    <property type="protein sequence ID" value="NNG41035.1"/>
    <property type="molecule type" value="Genomic_DNA"/>
</dbReference>
<dbReference type="RefSeq" id="WP_171157963.1">
    <property type="nucleotide sequence ID" value="NZ_JABENB010000003.1"/>
</dbReference>
<protein>
    <recommendedName>
        <fullName evidence="3">PRC-barrel domain containing protein</fullName>
    </recommendedName>
</protein>
<proteinExistence type="predicted"/>
<accession>A0A849AKU6</accession>
<organism evidence="1 2">
    <name type="scientific">Flexivirga aerilata</name>
    <dbReference type="NCBI Taxonomy" id="1656889"/>
    <lineage>
        <taxon>Bacteria</taxon>
        <taxon>Bacillati</taxon>
        <taxon>Actinomycetota</taxon>
        <taxon>Actinomycetes</taxon>
        <taxon>Micrococcales</taxon>
        <taxon>Dermacoccaceae</taxon>
        <taxon>Flexivirga</taxon>
    </lineage>
</organism>
<reference evidence="1 2" key="1">
    <citation type="submission" date="2020-05" db="EMBL/GenBank/DDBJ databases">
        <title>Flexivirga sp. ID2601S isolated from air conditioner.</title>
        <authorList>
            <person name="Kim D.H."/>
        </authorList>
    </citation>
    <scope>NUCLEOTIDE SEQUENCE [LARGE SCALE GENOMIC DNA]</scope>
    <source>
        <strain evidence="1 2">ID2601S</strain>
    </source>
</reference>
<evidence type="ECO:0000313" key="2">
    <source>
        <dbReference type="Proteomes" id="UP000557772"/>
    </source>
</evidence>
<evidence type="ECO:0008006" key="3">
    <source>
        <dbReference type="Google" id="ProtNLM"/>
    </source>
</evidence>
<dbReference type="Proteomes" id="UP000557772">
    <property type="component" value="Unassembled WGS sequence"/>
</dbReference>
<gene>
    <name evidence="1" type="ORF">HJ588_17390</name>
</gene>
<dbReference type="AlphaFoldDB" id="A0A849AKU6"/>
<keyword evidence="2" id="KW-1185">Reference proteome</keyword>
<comment type="caution">
    <text evidence="1">The sequence shown here is derived from an EMBL/GenBank/DDBJ whole genome shotgun (WGS) entry which is preliminary data.</text>
</comment>